<dbReference type="Pfam" id="PF22926">
    <property type="entry name" value="C1-like_CT"/>
    <property type="match status" value="1"/>
</dbReference>
<dbReference type="SUPFAM" id="SSF57889">
    <property type="entry name" value="Cysteine-rich domain"/>
    <property type="match status" value="2"/>
</dbReference>
<dbReference type="Gramene" id="Al_scaffold_0005_1473">
    <property type="protein sequence ID" value="Al_scaffold_0005_1473"/>
    <property type="gene ID" value="Al_scaffold_0005_1473"/>
</dbReference>
<dbReference type="Pfam" id="PF03107">
    <property type="entry name" value="C1_2"/>
    <property type="match status" value="2"/>
</dbReference>
<evidence type="ECO:0000256" key="2">
    <source>
        <dbReference type="ARBA" id="ARBA00022737"/>
    </source>
</evidence>
<evidence type="ECO:0000259" key="4">
    <source>
        <dbReference type="PROSITE" id="PS50081"/>
    </source>
</evidence>
<dbReference type="InterPro" id="IPR046349">
    <property type="entry name" value="C1-like_sf"/>
</dbReference>
<dbReference type="InterPro" id="IPR002219">
    <property type="entry name" value="PKC_DAG/PE"/>
</dbReference>
<gene>
    <name evidence="5" type="ORF">ARALYDRAFT_665438</name>
</gene>
<dbReference type="InterPro" id="IPR054483">
    <property type="entry name" value="DC1-like_CT"/>
</dbReference>
<dbReference type="EMBL" id="GL348717">
    <property type="protein sequence ID" value="EFH53773.1"/>
    <property type="molecule type" value="Genomic_DNA"/>
</dbReference>
<keyword evidence="6" id="KW-1185">Reference proteome</keyword>
<dbReference type="GO" id="GO:0046872">
    <property type="term" value="F:metal ion binding"/>
    <property type="evidence" value="ECO:0007669"/>
    <property type="project" value="UniProtKB-KW"/>
</dbReference>
<dbReference type="Proteomes" id="UP000008694">
    <property type="component" value="Unassembled WGS sequence"/>
</dbReference>
<keyword evidence="1" id="KW-0479">Metal-binding</keyword>
<dbReference type="eggNOG" id="ENOG502RANS">
    <property type="taxonomic scope" value="Eukaryota"/>
</dbReference>
<evidence type="ECO:0000313" key="5">
    <source>
        <dbReference type="EMBL" id="EFH53773.1"/>
    </source>
</evidence>
<protein>
    <submittedName>
        <fullName evidence="5">Predicted protein</fullName>
    </submittedName>
</protein>
<proteinExistence type="predicted"/>
<dbReference type="STRING" id="81972.D7LN53"/>
<evidence type="ECO:0000256" key="3">
    <source>
        <dbReference type="ARBA" id="ARBA00022833"/>
    </source>
</evidence>
<evidence type="ECO:0000313" key="6">
    <source>
        <dbReference type="Proteomes" id="UP000008694"/>
    </source>
</evidence>
<organism evidence="6">
    <name type="scientific">Arabidopsis lyrata subsp. lyrata</name>
    <name type="common">Lyre-leaved rock-cress</name>
    <dbReference type="NCBI Taxonomy" id="81972"/>
    <lineage>
        <taxon>Eukaryota</taxon>
        <taxon>Viridiplantae</taxon>
        <taxon>Streptophyta</taxon>
        <taxon>Embryophyta</taxon>
        <taxon>Tracheophyta</taxon>
        <taxon>Spermatophyta</taxon>
        <taxon>Magnoliopsida</taxon>
        <taxon>eudicotyledons</taxon>
        <taxon>Gunneridae</taxon>
        <taxon>Pentapetalae</taxon>
        <taxon>rosids</taxon>
        <taxon>malvids</taxon>
        <taxon>Brassicales</taxon>
        <taxon>Brassicaceae</taxon>
        <taxon>Camelineae</taxon>
        <taxon>Arabidopsis</taxon>
    </lineage>
</organism>
<accession>D7LN53</accession>
<dbReference type="InterPro" id="IPR004146">
    <property type="entry name" value="DC1"/>
</dbReference>
<evidence type="ECO:0000256" key="1">
    <source>
        <dbReference type="ARBA" id="ARBA00022723"/>
    </source>
</evidence>
<dbReference type="AlphaFoldDB" id="D7LN53"/>
<keyword evidence="2" id="KW-0677">Repeat</keyword>
<dbReference type="PANTHER" id="PTHR46288:SF27">
    <property type="entry name" value="CYSTEINE_HISTIDINE-RICH C1 DOMAIN FAMILY PROTEIN"/>
    <property type="match status" value="1"/>
</dbReference>
<name>D7LN53_ARALL</name>
<sequence>MEKVVLRVHDHPLLPFDRFYYDRCDGCSLKGYFYGGYRCNELACYAVFHKECAESKPEISHHAHPKHLLKLGQRRGRCHLCERPVGVGYFCSICDFGMHLVCAKIPPLSLQPQLSTIENYKVHEHPLSPSQTAWLAEPGNCKGCNYIIGIGDKAPYYECHRCNLYIHSTCLELFFTTDAHHNSHLKHPLKYIKSGPPSYADHRCLLCGRQFQDQLEELQLHQKYELYHCEVCNFSIFMDVRCGSIFEPFVHESHPHPLYYKFYTFLADAKSKCDVYFSYHMPGPLSAEVNSYKMVPVVGSYKVVPNTSTYRSFCSRCHTRCKLPCILEASEDGVDVYFCSNDCYKNPWESSYY</sequence>
<reference evidence="6" key="1">
    <citation type="journal article" date="2011" name="Nat. Genet.">
        <title>The Arabidopsis lyrata genome sequence and the basis of rapid genome size change.</title>
        <authorList>
            <person name="Hu T.T."/>
            <person name="Pattyn P."/>
            <person name="Bakker E.G."/>
            <person name="Cao J."/>
            <person name="Cheng J.-F."/>
            <person name="Clark R.M."/>
            <person name="Fahlgren N."/>
            <person name="Fawcett J.A."/>
            <person name="Grimwood J."/>
            <person name="Gundlach H."/>
            <person name="Haberer G."/>
            <person name="Hollister J.D."/>
            <person name="Ossowski S."/>
            <person name="Ottilar R.P."/>
            <person name="Salamov A.A."/>
            <person name="Schneeberger K."/>
            <person name="Spannagl M."/>
            <person name="Wang X."/>
            <person name="Yang L."/>
            <person name="Nasrallah M.E."/>
            <person name="Bergelson J."/>
            <person name="Carrington J.C."/>
            <person name="Gaut B.S."/>
            <person name="Schmutz J."/>
            <person name="Mayer K.F.X."/>
            <person name="Van de Peer Y."/>
            <person name="Grigoriev I.V."/>
            <person name="Nordborg M."/>
            <person name="Weigel D."/>
            <person name="Guo Y.-L."/>
        </authorList>
    </citation>
    <scope>NUCLEOTIDE SEQUENCE [LARGE SCALE GENOMIC DNA]</scope>
    <source>
        <strain evidence="6">cv. MN47</strain>
    </source>
</reference>
<dbReference type="PROSITE" id="PS50081">
    <property type="entry name" value="ZF_DAG_PE_2"/>
    <property type="match status" value="1"/>
</dbReference>
<keyword evidence="3" id="KW-0862">Zinc</keyword>
<dbReference type="PANTHER" id="PTHR46288">
    <property type="entry name" value="PHORBOL-ESTER/DAG-TYPE DOMAIN-CONTAINING PROTEIN"/>
    <property type="match status" value="1"/>
</dbReference>
<dbReference type="HOGENOM" id="CLU_786075_0_0_1"/>
<feature type="domain" description="Phorbol-ester/DAG-type" evidence="4">
    <location>
        <begin position="124"/>
        <end position="178"/>
    </location>
</feature>